<evidence type="ECO:0000256" key="3">
    <source>
        <dbReference type="ARBA" id="ARBA00022597"/>
    </source>
</evidence>
<dbReference type="InterPro" id="IPR017871">
    <property type="entry name" value="ABC_transporter-like_CS"/>
</dbReference>
<accession>A0A174H865</accession>
<dbReference type="SUPFAM" id="SSF52540">
    <property type="entry name" value="P-loop containing nucleoside triphosphate hydrolases"/>
    <property type="match status" value="2"/>
</dbReference>
<dbReference type="STRING" id="39482.ERS852491_02997"/>
<name>A0A174H865_9FIRM</name>
<evidence type="ECO:0000259" key="9">
    <source>
        <dbReference type="PROSITE" id="PS50893"/>
    </source>
</evidence>
<evidence type="ECO:0000313" key="11">
    <source>
        <dbReference type="Proteomes" id="UP000095544"/>
    </source>
</evidence>
<dbReference type="GO" id="GO:0016887">
    <property type="term" value="F:ATP hydrolysis activity"/>
    <property type="evidence" value="ECO:0007669"/>
    <property type="project" value="InterPro"/>
</dbReference>
<evidence type="ECO:0000256" key="2">
    <source>
        <dbReference type="ARBA" id="ARBA00022475"/>
    </source>
</evidence>
<feature type="domain" description="ABC transporter" evidence="9">
    <location>
        <begin position="6"/>
        <end position="242"/>
    </location>
</feature>
<dbReference type="CDD" id="cd03216">
    <property type="entry name" value="ABC_Carb_Monos_I"/>
    <property type="match status" value="1"/>
</dbReference>
<dbReference type="Gene3D" id="3.40.50.300">
    <property type="entry name" value="P-loop containing nucleotide triphosphate hydrolases"/>
    <property type="match status" value="2"/>
</dbReference>
<dbReference type="InterPro" id="IPR050107">
    <property type="entry name" value="ABC_carbohydrate_import_ATPase"/>
</dbReference>
<keyword evidence="2" id="KW-1003">Cell membrane</keyword>
<keyword evidence="4" id="KW-0677">Repeat</keyword>
<dbReference type="RefSeq" id="WP_050639654.1">
    <property type="nucleotide sequence ID" value="NZ_CABKUE010000007.1"/>
</dbReference>
<keyword evidence="1" id="KW-0813">Transport</keyword>
<keyword evidence="5" id="KW-0547">Nucleotide-binding</keyword>
<sequence length="498" mass="54659">MDKIFLRLENIKKTFGGVQALKNVELEIRAGEIHCLAGENGCGKSTLIKVISGAHDPTAGSIYIEGEKIEKLTPIDSIRKGIQVIYQDFAVFPNLTAAENIAMNHALLTGAKTMNWKRSRELAIRAMEQIGAHMDPDVLVERLSIANKQMVAICRAIINDAKLLILDEPTTALTQKEVGMLNTIIRNLKEKGMAIVIVNHKLDEIYEIADRLTILRNGENVATGPIEEFDRKRFIKCMTGRDVDEVYYRPEGSREVILKVENLTRKGAFKDVSFDLKKGEVLGITGLLGSGRGELGDALFGIAPASGGKITLNGKPVSIKSIGDAMKARIGYVPEDRLTQGLFLDCTIQENTVAASIRKYLKKGRLNYREMYDATQAWIRKIGCNAKSPKPLIRTLSGGNAQKMVIAKWLNTNPALLVLNGPTVGVDIGSKADIHKILRELAEQGVGIIVISDDVSELIQNCSKILIMKNGKTAGSINSKELDETRLSRLLTGEEETV</sequence>
<evidence type="ECO:0000256" key="4">
    <source>
        <dbReference type="ARBA" id="ARBA00022737"/>
    </source>
</evidence>
<dbReference type="InterPro" id="IPR003593">
    <property type="entry name" value="AAA+_ATPase"/>
</dbReference>
<evidence type="ECO:0000256" key="6">
    <source>
        <dbReference type="ARBA" id="ARBA00022840"/>
    </source>
</evidence>
<dbReference type="Pfam" id="PF00005">
    <property type="entry name" value="ABC_tran"/>
    <property type="match status" value="2"/>
</dbReference>
<evidence type="ECO:0000256" key="8">
    <source>
        <dbReference type="ARBA" id="ARBA00023136"/>
    </source>
</evidence>
<dbReference type="Proteomes" id="UP000095544">
    <property type="component" value="Unassembled WGS sequence"/>
</dbReference>
<evidence type="ECO:0000256" key="5">
    <source>
        <dbReference type="ARBA" id="ARBA00022741"/>
    </source>
</evidence>
<gene>
    <name evidence="10" type="primary">araG_3</name>
    <name evidence="10" type="ORF">ERS852491_02997</name>
</gene>
<evidence type="ECO:0000256" key="1">
    <source>
        <dbReference type="ARBA" id="ARBA00022448"/>
    </source>
</evidence>
<keyword evidence="6 10" id="KW-0067">ATP-binding</keyword>
<keyword evidence="7" id="KW-1278">Translocase</keyword>
<dbReference type="InterPro" id="IPR027417">
    <property type="entry name" value="P-loop_NTPase"/>
</dbReference>
<organism evidence="10 11">
    <name type="scientific">Faecalicatena contorta</name>
    <dbReference type="NCBI Taxonomy" id="39482"/>
    <lineage>
        <taxon>Bacteria</taxon>
        <taxon>Bacillati</taxon>
        <taxon>Bacillota</taxon>
        <taxon>Clostridia</taxon>
        <taxon>Lachnospirales</taxon>
        <taxon>Lachnospiraceae</taxon>
        <taxon>Faecalicatena</taxon>
    </lineage>
</organism>
<dbReference type="PROSITE" id="PS00211">
    <property type="entry name" value="ABC_TRANSPORTER_1"/>
    <property type="match status" value="1"/>
</dbReference>
<dbReference type="GO" id="GO:0005524">
    <property type="term" value="F:ATP binding"/>
    <property type="evidence" value="ECO:0007669"/>
    <property type="project" value="UniProtKB-KW"/>
</dbReference>
<dbReference type="CDD" id="cd03215">
    <property type="entry name" value="ABC_Carb_Monos_II"/>
    <property type="match status" value="1"/>
</dbReference>
<dbReference type="PROSITE" id="PS50893">
    <property type="entry name" value="ABC_TRANSPORTER_2"/>
    <property type="match status" value="2"/>
</dbReference>
<keyword evidence="8" id="KW-0472">Membrane</keyword>
<dbReference type="OrthoDB" id="9771863at2"/>
<dbReference type="PANTHER" id="PTHR43790:SF1">
    <property type="entry name" value="XYLOSE IMPORT ATP-BINDING PROTEIN XYLG"/>
    <property type="match status" value="1"/>
</dbReference>
<dbReference type="InterPro" id="IPR003439">
    <property type="entry name" value="ABC_transporter-like_ATP-bd"/>
</dbReference>
<reference evidence="10 11" key="1">
    <citation type="submission" date="2015-09" db="EMBL/GenBank/DDBJ databases">
        <authorList>
            <consortium name="Pathogen Informatics"/>
        </authorList>
    </citation>
    <scope>NUCLEOTIDE SEQUENCE [LARGE SCALE GENOMIC DNA]</scope>
    <source>
        <strain evidence="10 11">2789STDY5834876</strain>
    </source>
</reference>
<evidence type="ECO:0000256" key="7">
    <source>
        <dbReference type="ARBA" id="ARBA00022967"/>
    </source>
</evidence>
<dbReference type="EMBL" id="CYZU01000029">
    <property type="protein sequence ID" value="CUO69627.1"/>
    <property type="molecule type" value="Genomic_DNA"/>
</dbReference>
<dbReference type="SMART" id="SM00382">
    <property type="entry name" value="AAA"/>
    <property type="match status" value="1"/>
</dbReference>
<proteinExistence type="predicted"/>
<dbReference type="EC" id="3.6.3.17" evidence="10"/>
<dbReference type="PANTHER" id="PTHR43790">
    <property type="entry name" value="CARBOHYDRATE TRANSPORT ATP-BINDING PROTEIN MG119-RELATED"/>
    <property type="match status" value="1"/>
</dbReference>
<protein>
    <submittedName>
        <fullName evidence="10">Arabinose import ATP-binding protein AraG</fullName>
        <ecNumber evidence="10">3.6.3.17</ecNumber>
    </submittedName>
</protein>
<dbReference type="AlphaFoldDB" id="A0A174H865"/>
<feature type="domain" description="ABC transporter" evidence="9">
    <location>
        <begin position="241"/>
        <end position="495"/>
    </location>
</feature>
<keyword evidence="3" id="KW-0762">Sugar transport</keyword>
<keyword evidence="10" id="KW-0378">Hydrolase</keyword>
<evidence type="ECO:0000313" key="10">
    <source>
        <dbReference type="EMBL" id="CUO69627.1"/>
    </source>
</evidence>